<evidence type="ECO:0000313" key="1">
    <source>
        <dbReference type="EMBL" id="PZG21393.1"/>
    </source>
</evidence>
<dbReference type="RefSeq" id="WP_111177222.1">
    <property type="nucleotide sequence ID" value="NZ_POUD01000017.1"/>
</dbReference>
<name>A0A2W2EG40_9ACTN</name>
<evidence type="ECO:0000313" key="2">
    <source>
        <dbReference type="Proteomes" id="UP000249304"/>
    </source>
</evidence>
<protein>
    <submittedName>
        <fullName evidence="1">Uncharacterized protein</fullName>
    </submittedName>
</protein>
<sequence length="333" mass="35741">MSSSTGPATDLDQVIVPAVPPVHLLTGDVPALQVTDRLHRGSQIIGRFETSGMVGFKVSAQGRPLRVTLGLSTDDRSVSGWHTGRTEPAGPGPRFVQIRSQGRLRQCVLLRGRKSHARVSFDLTPEEIPDDGLVCIEALDVTEGDGVSEDVREALKGRVAPDGVAGVRLNKVVFEEPPAVDYDPDTLDGIRCEFYTLISAGGLANLNRQGTRQIRAGMFLVNPALKDRFGSSGRITFRLGTKAEPASLIPATWRRVNSELRWLRHAAKKMVHAAAPSVERVFSLRDGDLGTPEVSVRGNVTELTVPSPTNSPLLVMLAPVPGAVPTLECGIQG</sequence>
<dbReference type="Proteomes" id="UP000249304">
    <property type="component" value="Unassembled WGS sequence"/>
</dbReference>
<dbReference type="AlphaFoldDB" id="A0A2W2EG40"/>
<dbReference type="OrthoDB" id="3505438at2"/>
<comment type="caution">
    <text evidence="1">The sequence shown here is derived from an EMBL/GenBank/DDBJ whole genome shotgun (WGS) entry which is preliminary data.</text>
</comment>
<organism evidence="1 2">
    <name type="scientific">Nonomuraea aridisoli</name>
    <dbReference type="NCBI Taxonomy" id="2070368"/>
    <lineage>
        <taxon>Bacteria</taxon>
        <taxon>Bacillati</taxon>
        <taxon>Actinomycetota</taxon>
        <taxon>Actinomycetes</taxon>
        <taxon>Streptosporangiales</taxon>
        <taxon>Streptosporangiaceae</taxon>
        <taxon>Nonomuraea</taxon>
    </lineage>
</organism>
<keyword evidence="2" id="KW-1185">Reference proteome</keyword>
<proteinExistence type="predicted"/>
<reference evidence="1 2" key="1">
    <citation type="submission" date="2018-01" db="EMBL/GenBank/DDBJ databases">
        <title>Draft genome sequence of Nonomuraea sp. KC333.</title>
        <authorList>
            <person name="Sahin N."/>
            <person name="Saygin H."/>
            <person name="Ay H."/>
        </authorList>
    </citation>
    <scope>NUCLEOTIDE SEQUENCE [LARGE SCALE GENOMIC DNA]</scope>
    <source>
        <strain evidence="1 2">KC333</strain>
    </source>
</reference>
<accession>A0A2W2EG40</accession>
<dbReference type="EMBL" id="POUD01000017">
    <property type="protein sequence ID" value="PZG21393.1"/>
    <property type="molecule type" value="Genomic_DNA"/>
</dbReference>
<gene>
    <name evidence="1" type="ORF">C1J01_06915</name>
</gene>